<evidence type="ECO:0000313" key="11">
    <source>
        <dbReference type="EMBL" id="GAS80139.1"/>
    </source>
</evidence>
<reference evidence="11 12" key="1">
    <citation type="journal article" date="2016" name="Genome Announc.">
        <title>Draft Genome Sequence of Paenibacillus amylolyticus Heshi-A3, Isolated from Fermented Rice Bran in a Japanese Fermented Seafood Dish.</title>
        <authorList>
            <person name="Akuzawa S."/>
            <person name="Nagaoka J."/>
            <person name="Kanekatsu M."/>
            <person name="Kubota E."/>
            <person name="Ohtake R."/>
            <person name="Suzuki T."/>
            <person name="Kanesaki Y."/>
        </authorList>
    </citation>
    <scope>NUCLEOTIDE SEQUENCE [LARGE SCALE GENOMIC DNA]</scope>
    <source>
        <strain evidence="11 12">Heshi-A3</strain>
    </source>
</reference>
<dbReference type="GO" id="GO:0008320">
    <property type="term" value="F:protein transmembrane transporter activity"/>
    <property type="evidence" value="ECO:0007669"/>
    <property type="project" value="UniProtKB-UniRule"/>
</dbReference>
<keyword evidence="8 9" id="KW-0472">Membrane</keyword>
<sequence>MFSSIGPTGFILLAVIALLLFGPNKLPELGRAVGRTFREFKEGAREIISEDDSSNRKEQEKAKPLAAESTPADKPADKRLPE</sequence>
<evidence type="ECO:0000256" key="4">
    <source>
        <dbReference type="ARBA" id="ARBA00022692"/>
    </source>
</evidence>
<evidence type="ECO:0000256" key="9">
    <source>
        <dbReference type="HAMAP-Rule" id="MF_00236"/>
    </source>
</evidence>
<dbReference type="AlphaFoldDB" id="A0A100VI75"/>
<comment type="subcellular location">
    <subcellularLocation>
        <location evidence="1 9">Cell membrane</location>
        <topology evidence="1 9">Single-pass membrane protein</topology>
    </subcellularLocation>
</comment>
<evidence type="ECO:0000313" key="12">
    <source>
        <dbReference type="Proteomes" id="UP000069697"/>
    </source>
</evidence>
<dbReference type="NCBIfam" id="TIGR01411">
    <property type="entry name" value="tatAE"/>
    <property type="match status" value="1"/>
</dbReference>
<dbReference type="GeneID" id="32215875"/>
<protein>
    <recommendedName>
        <fullName evidence="9">Sec-independent protein translocase protein TatA</fullName>
    </recommendedName>
</protein>
<feature type="compositionally biased region" description="Basic and acidic residues" evidence="10">
    <location>
        <begin position="48"/>
        <end position="63"/>
    </location>
</feature>
<dbReference type="GO" id="GO:0033281">
    <property type="term" value="C:TAT protein transport complex"/>
    <property type="evidence" value="ECO:0007669"/>
    <property type="project" value="UniProtKB-UniRule"/>
</dbReference>
<comment type="similarity">
    <text evidence="9">Belongs to the TatA/E family.</text>
</comment>
<comment type="subunit">
    <text evidence="9">Forms a complex with TatC.</text>
</comment>
<dbReference type="Proteomes" id="UP000069697">
    <property type="component" value="Unassembled WGS sequence"/>
</dbReference>
<feature type="region of interest" description="Disordered" evidence="10">
    <location>
        <begin position="48"/>
        <end position="82"/>
    </location>
</feature>
<dbReference type="InterPro" id="IPR003369">
    <property type="entry name" value="TatA/B/E"/>
</dbReference>
<proteinExistence type="inferred from homology"/>
<keyword evidence="4 9" id="KW-0812">Transmembrane</keyword>
<dbReference type="Pfam" id="PF02416">
    <property type="entry name" value="TatA_B_E"/>
    <property type="match status" value="1"/>
</dbReference>
<keyword evidence="7 9" id="KW-0811">Translocation</keyword>
<dbReference type="Gene3D" id="1.20.5.3310">
    <property type="match status" value="1"/>
</dbReference>
<keyword evidence="6 9" id="KW-1133">Transmembrane helix</keyword>
<keyword evidence="5 9" id="KW-0653">Protein transport</keyword>
<keyword evidence="3 9" id="KW-1003">Cell membrane</keyword>
<evidence type="ECO:0000256" key="3">
    <source>
        <dbReference type="ARBA" id="ARBA00022475"/>
    </source>
</evidence>
<dbReference type="InterPro" id="IPR006312">
    <property type="entry name" value="TatA/E"/>
</dbReference>
<organism evidence="11 12">
    <name type="scientific">Paenibacillus amylolyticus</name>
    <dbReference type="NCBI Taxonomy" id="1451"/>
    <lineage>
        <taxon>Bacteria</taxon>
        <taxon>Bacillati</taxon>
        <taxon>Bacillota</taxon>
        <taxon>Bacilli</taxon>
        <taxon>Bacillales</taxon>
        <taxon>Paenibacillaceae</taxon>
        <taxon>Paenibacillus</taxon>
    </lineage>
</organism>
<evidence type="ECO:0000256" key="5">
    <source>
        <dbReference type="ARBA" id="ARBA00022927"/>
    </source>
</evidence>
<comment type="function">
    <text evidence="9">Part of the twin-arginine translocation (Tat) system that transports large folded proteins containing a characteristic twin-arginine motif in their signal peptide across membranes. TatA could form the protein-conducting channel of the Tat system.</text>
</comment>
<name>A0A100VI75_PAEAM</name>
<reference evidence="12" key="2">
    <citation type="submission" date="2016-01" db="EMBL/GenBank/DDBJ databases">
        <title>Draft Genome Sequence of Paenibacillus amylolyticus Heshi-A3 that Was Isolated from Fermented Rice Bran with Aging Salted Mackerel, Which Was Named Heshiko as Traditional Fermented Seafood in Japan.</title>
        <authorList>
            <person name="Akuzawa S."/>
            <person name="Nakagawa J."/>
            <person name="Kanekatsu T."/>
            <person name="Kubota E."/>
            <person name="Ohtake R."/>
            <person name="Suzuki T."/>
            <person name="Kanesaki Y."/>
        </authorList>
    </citation>
    <scope>NUCLEOTIDE SEQUENCE [LARGE SCALE GENOMIC DNA]</scope>
    <source>
        <strain evidence="12">Heshi-A3</strain>
    </source>
</reference>
<dbReference type="GO" id="GO:0043953">
    <property type="term" value="P:protein transport by the Tat complex"/>
    <property type="evidence" value="ECO:0007669"/>
    <property type="project" value="UniProtKB-UniRule"/>
</dbReference>
<evidence type="ECO:0000256" key="10">
    <source>
        <dbReference type="SAM" id="MobiDB-lite"/>
    </source>
</evidence>
<dbReference type="NCBIfam" id="NF011430">
    <property type="entry name" value="PRK14861.1"/>
    <property type="match status" value="1"/>
</dbReference>
<dbReference type="EMBL" id="BCNV01000001">
    <property type="protein sequence ID" value="GAS80139.1"/>
    <property type="molecule type" value="Genomic_DNA"/>
</dbReference>
<evidence type="ECO:0000256" key="1">
    <source>
        <dbReference type="ARBA" id="ARBA00004162"/>
    </source>
</evidence>
<dbReference type="RefSeq" id="WP_036668966.1">
    <property type="nucleotide sequence ID" value="NZ_BCNV01000001.1"/>
</dbReference>
<dbReference type="HAMAP" id="MF_00236">
    <property type="entry name" value="TatA_E"/>
    <property type="match status" value="1"/>
</dbReference>
<dbReference type="PANTHER" id="PTHR42982">
    <property type="entry name" value="SEC-INDEPENDENT PROTEIN TRANSLOCASE PROTEIN TATA"/>
    <property type="match status" value="1"/>
</dbReference>
<keyword evidence="2 9" id="KW-0813">Transport</keyword>
<evidence type="ECO:0000256" key="7">
    <source>
        <dbReference type="ARBA" id="ARBA00023010"/>
    </source>
</evidence>
<evidence type="ECO:0000256" key="8">
    <source>
        <dbReference type="ARBA" id="ARBA00023136"/>
    </source>
</evidence>
<gene>
    <name evidence="9" type="primary">tatA</name>
    <name evidence="11" type="ORF">PAHA3_0203</name>
</gene>
<evidence type="ECO:0000256" key="6">
    <source>
        <dbReference type="ARBA" id="ARBA00022989"/>
    </source>
</evidence>
<evidence type="ECO:0000256" key="2">
    <source>
        <dbReference type="ARBA" id="ARBA00022448"/>
    </source>
</evidence>
<comment type="caution">
    <text evidence="11">The sequence shown here is derived from an EMBL/GenBank/DDBJ whole genome shotgun (WGS) entry which is preliminary data.</text>
</comment>
<accession>A0A100VI75</accession>
<dbReference type="PANTHER" id="PTHR42982:SF1">
    <property type="entry name" value="SEC-INDEPENDENT PROTEIN TRANSLOCASE PROTEIN TATA"/>
    <property type="match status" value="1"/>
</dbReference>